<sequence length="184" mass="20765">MSHVSGLMIPLFVFCSSGALFIFVLLNFALLEPPGGQDYFREVCERSNATKVFYDGMVEHPTGTMIKAILVILFFVVTCATILFQVTRNDEEARRPQPPLPAGYYPHMFSAYREAPIGATNLDEPPRYSTLERMSSPPKPTTTSSVTSPPRYSYWERTFGRNRDRTASQSSEHSNRDMITAKSH</sequence>
<evidence type="ECO:0000313" key="3">
    <source>
        <dbReference type="EMBL" id="EGT36803.1"/>
    </source>
</evidence>
<keyword evidence="4" id="KW-1185">Reference proteome</keyword>
<reference evidence="4" key="1">
    <citation type="submission" date="2011-07" db="EMBL/GenBank/DDBJ databases">
        <authorList>
            <consortium name="Caenorhabditis brenneri Sequencing and Analysis Consortium"/>
            <person name="Wilson R.K."/>
        </authorList>
    </citation>
    <scope>NUCLEOTIDE SEQUENCE [LARGE SCALE GENOMIC DNA]</scope>
    <source>
        <strain evidence="4">PB2801</strain>
    </source>
</reference>
<gene>
    <name evidence="3" type="ORF">CAEBREN_13037</name>
</gene>
<proteinExistence type="predicted"/>
<organism evidence="4">
    <name type="scientific">Caenorhabditis brenneri</name>
    <name type="common">Nematode worm</name>
    <dbReference type="NCBI Taxonomy" id="135651"/>
    <lineage>
        <taxon>Eukaryota</taxon>
        <taxon>Metazoa</taxon>
        <taxon>Ecdysozoa</taxon>
        <taxon>Nematoda</taxon>
        <taxon>Chromadorea</taxon>
        <taxon>Rhabditida</taxon>
        <taxon>Rhabditina</taxon>
        <taxon>Rhabditomorpha</taxon>
        <taxon>Rhabditoidea</taxon>
        <taxon>Rhabditidae</taxon>
        <taxon>Peloderinae</taxon>
        <taxon>Caenorhabditis</taxon>
    </lineage>
</organism>
<accession>G0NSJ7</accession>
<dbReference type="eggNOG" id="ENOG502RPMU">
    <property type="taxonomic scope" value="Eukaryota"/>
</dbReference>
<keyword evidence="2" id="KW-0812">Transmembrane</keyword>
<evidence type="ECO:0000256" key="1">
    <source>
        <dbReference type="SAM" id="MobiDB-lite"/>
    </source>
</evidence>
<dbReference type="HOGENOM" id="CLU_1469475_0_0_1"/>
<dbReference type="OrthoDB" id="5814520at2759"/>
<feature type="transmembrane region" description="Helical" evidence="2">
    <location>
        <begin position="7"/>
        <end position="30"/>
    </location>
</feature>
<protein>
    <submittedName>
        <fullName evidence="3">Uncharacterized protein</fullName>
    </submittedName>
</protein>
<keyword evidence="2" id="KW-1133">Transmembrane helix</keyword>
<keyword evidence="2" id="KW-0472">Membrane</keyword>
<evidence type="ECO:0000256" key="2">
    <source>
        <dbReference type="SAM" id="Phobius"/>
    </source>
</evidence>
<name>G0NSJ7_CAEBE</name>
<feature type="compositionally biased region" description="Low complexity" evidence="1">
    <location>
        <begin position="141"/>
        <end position="150"/>
    </location>
</feature>
<dbReference type="InParanoid" id="G0NSJ7"/>
<feature type="region of interest" description="Disordered" evidence="1">
    <location>
        <begin position="121"/>
        <end position="184"/>
    </location>
</feature>
<dbReference type="Proteomes" id="UP000008068">
    <property type="component" value="Unassembled WGS sequence"/>
</dbReference>
<evidence type="ECO:0000313" key="4">
    <source>
        <dbReference type="Proteomes" id="UP000008068"/>
    </source>
</evidence>
<feature type="transmembrane region" description="Helical" evidence="2">
    <location>
        <begin position="65"/>
        <end position="86"/>
    </location>
</feature>
<dbReference type="AlphaFoldDB" id="G0NSJ7"/>
<dbReference type="EMBL" id="GL379938">
    <property type="protein sequence ID" value="EGT36803.1"/>
    <property type="molecule type" value="Genomic_DNA"/>
</dbReference>